<dbReference type="Pfam" id="PF07686">
    <property type="entry name" value="V-set"/>
    <property type="match status" value="1"/>
</dbReference>
<dbReference type="Gene3D" id="2.60.40.10">
    <property type="entry name" value="Immunoglobulins"/>
    <property type="match status" value="1"/>
</dbReference>
<dbReference type="InParanoid" id="A0A6P6DWK0"/>
<dbReference type="GO" id="GO:0009986">
    <property type="term" value="C:cell surface"/>
    <property type="evidence" value="ECO:0007669"/>
    <property type="project" value="TreeGrafter"/>
</dbReference>
<evidence type="ECO:0000256" key="3">
    <source>
        <dbReference type="ARBA" id="ARBA00023319"/>
    </source>
</evidence>
<evidence type="ECO:0000313" key="7">
    <source>
        <dbReference type="Proteomes" id="UP000515203"/>
    </source>
</evidence>
<evidence type="ECO:0000256" key="1">
    <source>
        <dbReference type="ARBA" id="ARBA00022729"/>
    </source>
</evidence>
<protein>
    <submittedName>
        <fullName evidence="8">Carcinoembryonic antigen-related cell adhesion molecule 3-like</fullName>
    </submittedName>
</protein>
<dbReference type="OrthoDB" id="6353782at2759"/>
<organism evidence="7 8">
    <name type="scientific">Octodon degus</name>
    <name type="common">Degu</name>
    <name type="synonym">Sciurus degus</name>
    <dbReference type="NCBI Taxonomy" id="10160"/>
    <lineage>
        <taxon>Eukaryota</taxon>
        <taxon>Metazoa</taxon>
        <taxon>Chordata</taxon>
        <taxon>Craniata</taxon>
        <taxon>Vertebrata</taxon>
        <taxon>Euteleostomi</taxon>
        <taxon>Mammalia</taxon>
        <taxon>Eutheria</taxon>
        <taxon>Euarchontoglires</taxon>
        <taxon>Glires</taxon>
        <taxon>Rodentia</taxon>
        <taxon>Hystricomorpha</taxon>
        <taxon>Octodontidae</taxon>
        <taxon>Octodon</taxon>
    </lineage>
</organism>
<name>A0A6P6DWK0_OCTDE</name>
<dbReference type="InterPro" id="IPR013783">
    <property type="entry name" value="Ig-like_fold"/>
</dbReference>
<evidence type="ECO:0000256" key="5">
    <source>
        <dbReference type="SAM" id="SignalP"/>
    </source>
</evidence>
<dbReference type="InterPro" id="IPR013106">
    <property type="entry name" value="Ig_V-set"/>
</dbReference>
<dbReference type="FunFam" id="2.60.40.10:FF:000340">
    <property type="entry name" value="Carcinoembryonic antigen-related cell adhesion molecule 1"/>
    <property type="match status" value="1"/>
</dbReference>
<keyword evidence="2" id="KW-0325">Glycoprotein</keyword>
<dbReference type="InterPro" id="IPR050831">
    <property type="entry name" value="CEA_cell_adhesion"/>
</dbReference>
<sequence length="159" mass="17592">MEPRSATSHRALVPWQGLLLAASLLTSWTPPTAAQVTIESVPFYAAEGGDVLLLAKNLPENNRVYKWFKGDRSESTKEIASYVVETSTATHGPAYSNRETIYHNGSLLFKNLTLQDSGVYTLHIIKEDYLSVEAFGQFRVLRPVSSMISKSTGNLSRTL</sequence>
<feature type="domain" description="Immunoglobulin V-set" evidence="6">
    <location>
        <begin position="42"/>
        <end position="140"/>
    </location>
</feature>
<evidence type="ECO:0000256" key="2">
    <source>
        <dbReference type="ARBA" id="ARBA00023180"/>
    </source>
</evidence>
<evidence type="ECO:0000313" key="8">
    <source>
        <dbReference type="RefSeq" id="XP_023564395.1"/>
    </source>
</evidence>
<dbReference type="GO" id="GO:0007165">
    <property type="term" value="P:signal transduction"/>
    <property type="evidence" value="ECO:0007669"/>
    <property type="project" value="TreeGrafter"/>
</dbReference>
<dbReference type="CDD" id="cd05774">
    <property type="entry name" value="IgV_CEACAM_D1"/>
    <property type="match status" value="1"/>
</dbReference>
<keyword evidence="7" id="KW-1185">Reference proteome</keyword>
<dbReference type="GO" id="GO:1990782">
    <property type="term" value="F:protein tyrosine kinase binding"/>
    <property type="evidence" value="ECO:0007669"/>
    <property type="project" value="TreeGrafter"/>
</dbReference>
<dbReference type="AlphaFoldDB" id="A0A6P6DWK0"/>
<gene>
    <name evidence="8" type="primary">LOC111814679</name>
</gene>
<feature type="chain" id="PRO_5027655828" evidence="5">
    <location>
        <begin position="35"/>
        <end position="159"/>
    </location>
</feature>
<keyword evidence="3" id="KW-0393">Immunoglobulin domain</keyword>
<dbReference type="RefSeq" id="XP_023564395.1">
    <property type="nucleotide sequence ID" value="XM_023708627.1"/>
</dbReference>
<dbReference type="PANTHER" id="PTHR44427:SF1">
    <property type="entry name" value="CARCINOEMBRYONIC ANTIGEN-RELATED CELL ADHESION MOLECULE 1"/>
    <property type="match status" value="1"/>
</dbReference>
<dbReference type="GeneID" id="111814679"/>
<evidence type="ECO:0000259" key="6">
    <source>
        <dbReference type="Pfam" id="PF07686"/>
    </source>
</evidence>
<feature type="signal peptide" evidence="5">
    <location>
        <begin position="1"/>
        <end position="34"/>
    </location>
</feature>
<dbReference type="SUPFAM" id="SSF48726">
    <property type="entry name" value="Immunoglobulin"/>
    <property type="match status" value="1"/>
</dbReference>
<comment type="similarity">
    <text evidence="4">Belongs to the immunoglobulin superfamily. CEA family.</text>
</comment>
<dbReference type="Proteomes" id="UP000515203">
    <property type="component" value="Unplaced"/>
</dbReference>
<accession>A0A6P6DWK0</accession>
<dbReference type="GO" id="GO:0002682">
    <property type="term" value="P:regulation of immune system process"/>
    <property type="evidence" value="ECO:0007669"/>
    <property type="project" value="TreeGrafter"/>
</dbReference>
<proteinExistence type="inferred from homology"/>
<dbReference type="PANTHER" id="PTHR44427">
    <property type="entry name" value="CARCINOEMBRYONIC ANTIGEN-RELATED CELL ADHESION MOLECULE 19"/>
    <property type="match status" value="1"/>
</dbReference>
<keyword evidence="1 5" id="KW-0732">Signal</keyword>
<dbReference type="InterPro" id="IPR036179">
    <property type="entry name" value="Ig-like_dom_sf"/>
</dbReference>
<feature type="non-terminal residue" evidence="8">
    <location>
        <position position="159"/>
    </location>
</feature>
<reference evidence="8" key="1">
    <citation type="submission" date="2025-08" db="UniProtKB">
        <authorList>
            <consortium name="RefSeq"/>
        </authorList>
    </citation>
    <scope>IDENTIFICATION</scope>
</reference>
<dbReference type="GO" id="GO:0005886">
    <property type="term" value="C:plasma membrane"/>
    <property type="evidence" value="ECO:0007669"/>
    <property type="project" value="TreeGrafter"/>
</dbReference>
<evidence type="ECO:0000256" key="4">
    <source>
        <dbReference type="ARBA" id="ARBA00038222"/>
    </source>
</evidence>